<protein>
    <recommendedName>
        <fullName evidence="3">ABC transporter ATP-binding protein</fullName>
    </recommendedName>
</protein>
<organism evidence="1 2">
    <name type="scientific">Actinoplanes sandaracinus</name>
    <dbReference type="NCBI Taxonomy" id="3045177"/>
    <lineage>
        <taxon>Bacteria</taxon>
        <taxon>Bacillati</taxon>
        <taxon>Actinomycetota</taxon>
        <taxon>Actinomycetes</taxon>
        <taxon>Micromonosporales</taxon>
        <taxon>Micromonosporaceae</taxon>
        <taxon>Actinoplanes</taxon>
    </lineage>
</organism>
<keyword evidence="2" id="KW-1185">Reference proteome</keyword>
<gene>
    <name evidence="1" type="ORF">QLQ12_41570</name>
</gene>
<proteinExistence type="predicted"/>
<reference evidence="1 2" key="1">
    <citation type="submission" date="2023-05" db="EMBL/GenBank/DDBJ databases">
        <title>Actinoplanes sp. NEAU-A12 genome sequencing.</title>
        <authorList>
            <person name="Wang Z.-S."/>
        </authorList>
    </citation>
    <scope>NUCLEOTIDE SEQUENCE [LARGE SCALE GENOMIC DNA]</scope>
    <source>
        <strain evidence="1 2">NEAU-A12</strain>
    </source>
</reference>
<evidence type="ECO:0008006" key="3">
    <source>
        <dbReference type="Google" id="ProtNLM"/>
    </source>
</evidence>
<dbReference type="RefSeq" id="WP_282766555.1">
    <property type="nucleotide sequence ID" value="NZ_JASCTH010000040.1"/>
</dbReference>
<evidence type="ECO:0000313" key="1">
    <source>
        <dbReference type="EMBL" id="MDI6105094.1"/>
    </source>
</evidence>
<evidence type="ECO:0000313" key="2">
    <source>
        <dbReference type="Proteomes" id="UP001241758"/>
    </source>
</evidence>
<dbReference type="Proteomes" id="UP001241758">
    <property type="component" value="Unassembled WGS sequence"/>
</dbReference>
<sequence>MLILHEGRLLVREDLDDLRSRGVSVTGPASVVDDFVYGLTVLGERRLGPTKEVTLYGGLGDERRGLARAYGLELGPVAVQDLFIHLTGGAP</sequence>
<name>A0ABT6WZJ5_9ACTN</name>
<comment type="caution">
    <text evidence="1">The sequence shown here is derived from an EMBL/GenBank/DDBJ whole genome shotgun (WGS) entry which is preliminary data.</text>
</comment>
<accession>A0ABT6WZJ5</accession>
<dbReference type="EMBL" id="JASCTH010000040">
    <property type="protein sequence ID" value="MDI6105094.1"/>
    <property type="molecule type" value="Genomic_DNA"/>
</dbReference>